<comment type="caution">
    <text evidence="1">The sequence shown here is derived from an EMBL/GenBank/DDBJ whole genome shotgun (WGS) entry which is preliminary data.</text>
</comment>
<protein>
    <submittedName>
        <fullName evidence="1">Uncharacterized protein</fullName>
    </submittedName>
</protein>
<dbReference type="AlphaFoldDB" id="A0A845M8I9"/>
<accession>A0A845M8I9</accession>
<evidence type="ECO:0000313" key="1">
    <source>
        <dbReference type="EMBL" id="MZR14207.1"/>
    </source>
</evidence>
<dbReference type="EMBL" id="WTUX01000017">
    <property type="protein sequence ID" value="MZR14207.1"/>
    <property type="molecule type" value="Genomic_DNA"/>
</dbReference>
<name>A0A845M8I9_9RHOB</name>
<dbReference type="RefSeq" id="WP_161352320.1">
    <property type="nucleotide sequence ID" value="NZ_WTUX01000017.1"/>
</dbReference>
<proteinExistence type="predicted"/>
<evidence type="ECO:0000313" key="2">
    <source>
        <dbReference type="Proteomes" id="UP000467322"/>
    </source>
</evidence>
<dbReference type="Proteomes" id="UP000467322">
    <property type="component" value="Unassembled WGS sequence"/>
</dbReference>
<gene>
    <name evidence="1" type="ORF">GQE99_14385</name>
</gene>
<sequence>MDLVASQYVSAPTISGTCAPSRNLLRYLRKITHDMLTFALVLTFAGTMVGYAEEHIQAWIPDVLEFPKDAEIVMDRSLGSSIRLFSFSTEADVDTLLTQWEELLDENGYRITQESDQLVNRSIDFSGPGISNAKIIVAPGSNGDRRLIEFDATLE</sequence>
<organism evidence="1 2">
    <name type="scientific">Maritimibacter harenae</name>
    <dbReference type="NCBI Taxonomy" id="2606218"/>
    <lineage>
        <taxon>Bacteria</taxon>
        <taxon>Pseudomonadati</taxon>
        <taxon>Pseudomonadota</taxon>
        <taxon>Alphaproteobacteria</taxon>
        <taxon>Rhodobacterales</taxon>
        <taxon>Roseobacteraceae</taxon>
        <taxon>Maritimibacter</taxon>
    </lineage>
</organism>
<keyword evidence="2" id="KW-1185">Reference proteome</keyword>
<reference evidence="1 2" key="1">
    <citation type="submission" date="2019-12" db="EMBL/GenBank/DDBJ databases">
        <title>Maritimibacter sp. nov. sp. isolated from sea sand.</title>
        <authorList>
            <person name="Kim J."/>
            <person name="Jeong S.E."/>
            <person name="Jung H.S."/>
            <person name="Jeon C.O."/>
        </authorList>
    </citation>
    <scope>NUCLEOTIDE SEQUENCE [LARGE SCALE GENOMIC DNA]</scope>
    <source>
        <strain evidence="1 2">DP07</strain>
    </source>
</reference>